<dbReference type="EMBL" id="BMQW01000002">
    <property type="protein sequence ID" value="GGP79725.1"/>
    <property type="molecule type" value="Genomic_DNA"/>
</dbReference>
<comment type="caution">
    <text evidence="2">The sequence shown here is derived from an EMBL/GenBank/DDBJ whole genome shotgun (WGS) entry which is preliminary data.</text>
</comment>
<protein>
    <recommendedName>
        <fullName evidence="4">Lipoprotein</fullName>
    </recommendedName>
</protein>
<sequence length="121" mass="13881">MIKLIRITITINILAFISGCSVAKPTYGDTDALLDFAESNCIFWYLKSKDYEVSDIKKVTAGIVEMSTYSANKFQQTALLVKEYKPDISRNDNVDLDLLKCFTMKKDKLFLKKLEIIRVQQ</sequence>
<evidence type="ECO:0000313" key="3">
    <source>
        <dbReference type="Proteomes" id="UP000654004"/>
    </source>
</evidence>
<dbReference type="Gene3D" id="1.20.120.1620">
    <property type="match status" value="1"/>
</dbReference>
<dbReference type="PROSITE" id="PS51257">
    <property type="entry name" value="PROKAR_LIPOPROTEIN"/>
    <property type="match status" value="1"/>
</dbReference>
<evidence type="ECO:0008006" key="4">
    <source>
        <dbReference type="Google" id="ProtNLM"/>
    </source>
</evidence>
<evidence type="ECO:0000256" key="1">
    <source>
        <dbReference type="SAM" id="SignalP"/>
    </source>
</evidence>
<dbReference type="Proteomes" id="UP000654004">
    <property type="component" value="Unassembled WGS sequence"/>
</dbReference>
<keyword evidence="1" id="KW-0732">Signal</keyword>
<organism evidence="2 3">
    <name type="scientific">Shewanella ulleungensis</name>
    <dbReference type="NCBI Taxonomy" id="2282699"/>
    <lineage>
        <taxon>Bacteria</taxon>
        <taxon>Pseudomonadati</taxon>
        <taxon>Pseudomonadota</taxon>
        <taxon>Gammaproteobacteria</taxon>
        <taxon>Alteromonadales</taxon>
        <taxon>Shewanellaceae</taxon>
        <taxon>Shewanella</taxon>
    </lineage>
</organism>
<feature type="chain" id="PRO_5045560344" description="Lipoprotein" evidence="1">
    <location>
        <begin position="24"/>
        <end position="121"/>
    </location>
</feature>
<evidence type="ECO:0000313" key="2">
    <source>
        <dbReference type="EMBL" id="GGP79725.1"/>
    </source>
</evidence>
<gene>
    <name evidence="2" type="ORF">GCM10009410_10340</name>
</gene>
<feature type="signal peptide" evidence="1">
    <location>
        <begin position="1"/>
        <end position="23"/>
    </location>
</feature>
<dbReference type="InterPro" id="IPR038314">
    <property type="entry name" value="T6SS_sf"/>
</dbReference>
<accession>A0ABQ2QHS5</accession>
<keyword evidence="3" id="KW-1185">Reference proteome</keyword>
<name>A0ABQ2QHS5_9GAMM</name>
<reference evidence="3" key="1">
    <citation type="journal article" date="2019" name="Int. J. Syst. Evol. Microbiol.">
        <title>The Global Catalogue of Microorganisms (GCM) 10K type strain sequencing project: providing services to taxonomists for standard genome sequencing and annotation.</title>
        <authorList>
            <consortium name="The Broad Institute Genomics Platform"/>
            <consortium name="The Broad Institute Genome Sequencing Center for Infectious Disease"/>
            <person name="Wu L."/>
            <person name="Ma J."/>
        </authorList>
    </citation>
    <scope>NUCLEOTIDE SEQUENCE [LARGE SCALE GENOMIC DNA]</scope>
    <source>
        <strain evidence="3">JCM 32305</strain>
    </source>
</reference>
<proteinExistence type="predicted"/>